<keyword evidence="3" id="KW-1185">Reference proteome</keyword>
<keyword evidence="1" id="KW-0472">Membrane</keyword>
<proteinExistence type="predicted"/>
<dbReference type="EMBL" id="JAUMIT010000003">
    <property type="protein sequence ID" value="MDO3694794.1"/>
    <property type="molecule type" value="Genomic_DNA"/>
</dbReference>
<gene>
    <name evidence="2" type="ORF">QVZ41_08060</name>
</gene>
<evidence type="ECO:0000256" key="1">
    <source>
        <dbReference type="SAM" id="Phobius"/>
    </source>
</evidence>
<evidence type="ECO:0000313" key="3">
    <source>
        <dbReference type="Proteomes" id="UP001168642"/>
    </source>
</evidence>
<feature type="transmembrane region" description="Helical" evidence="1">
    <location>
        <begin position="171"/>
        <end position="193"/>
    </location>
</feature>
<reference evidence="2" key="1">
    <citation type="submission" date="2023-07" db="EMBL/GenBank/DDBJ databases">
        <title>Wenyingzhuangia sp. chi5 genome sequencing and assembly.</title>
        <authorList>
            <person name="Park S."/>
        </authorList>
    </citation>
    <scope>NUCLEOTIDE SEQUENCE</scope>
    <source>
        <strain evidence="2">Chi5</strain>
    </source>
</reference>
<protein>
    <submittedName>
        <fullName evidence="2">Chemotaxis protein</fullName>
    </submittedName>
</protein>
<dbReference type="RefSeq" id="WP_302884048.1">
    <property type="nucleotide sequence ID" value="NZ_JAUMIT010000003.1"/>
</dbReference>
<accession>A0ABT8VS68</accession>
<sequence length="198" mass="23163">MININKIKKVVSILLVFLIVLTTNLVDKDNFNSLKKSVTTIYEDRIVASDLLFESLLLIHEKETALISSDSLFYQKRNKQTNDEIKNYIEVYDQTKLTSKEHILFNEFKNEFNHLKKLEESYVGSKSVNKSELLKSIDKITNKLQSLSKIQLEEGKQQMFISNKTIKTIDLFTQIEIVFLIMMAILVQFIIFYDPKKK</sequence>
<keyword evidence="1" id="KW-0812">Transmembrane</keyword>
<organism evidence="2 3">
    <name type="scientific">Wenyingzhuangia gilva</name>
    <dbReference type="NCBI Taxonomy" id="3057677"/>
    <lineage>
        <taxon>Bacteria</taxon>
        <taxon>Pseudomonadati</taxon>
        <taxon>Bacteroidota</taxon>
        <taxon>Flavobacteriia</taxon>
        <taxon>Flavobacteriales</taxon>
        <taxon>Flavobacteriaceae</taxon>
        <taxon>Wenyingzhuangia</taxon>
    </lineage>
</organism>
<name>A0ABT8VS68_9FLAO</name>
<dbReference type="Proteomes" id="UP001168642">
    <property type="component" value="Unassembled WGS sequence"/>
</dbReference>
<keyword evidence="1" id="KW-1133">Transmembrane helix</keyword>
<comment type="caution">
    <text evidence="2">The sequence shown here is derived from an EMBL/GenBank/DDBJ whole genome shotgun (WGS) entry which is preliminary data.</text>
</comment>
<evidence type="ECO:0000313" key="2">
    <source>
        <dbReference type="EMBL" id="MDO3694794.1"/>
    </source>
</evidence>